<organism evidence="1 2">
    <name type="scientific">Trichoderma gamsii</name>
    <dbReference type="NCBI Taxonomy" id="398673"/>
    <lineage>
        <taxon>Eukaryota</taxon>
        <taxon>Fungi</taxon>
        <taxon>Dikarya</taxon>
        <taxon>Ascomycota</taxon>
        <taxon>Pezizomycotina</taxon>
        <taxon>Sordariomycetes</taxon>
        <taxon>Hypocreomycetidae</taxon>
        <taxon>Hypocreales</taxon>
        <taxon>Hypocreaceae</taxon>
        <taxon>Trichoderma</taxon>
    </lineage>
</organism>
<dbReference type="Proteomes" id="UP000054821">
    <property type="component" value="Unassembled WGS sequence"/>
</dbReference>
<evidence type="ECO:0000313" key="2">
    <source>
        <dbReference type="Proteomes" id="UP000054821"/>
    </source>
</evidence>
<dbReference type="GeneID" id="36347513"/>
<sequence>RGRVLKLGIPVPVWSKISVCVTKTQHAVLRLGDNALARGRSMPLLPLSLQRDNGSTQPGAEVCARWDTDGRRTHWFKHVYKEEGRRRGPRERRCSTIQVWWRKRLAWGV</sequence>
<name>A0A2P4ZRH4_9HYPO</name>
<gene>
    <name evidence="1" type="ORF">TGAM01_v204372</name>
</gene>
<accession>A0A2P4ZRH4</accession>
<protein>
    <submittedName>
        <fullName evidence="1">Uncharacterized protein</fullName>
    </submittedName>
</protein>
<keyword evidence="2" id="KW-1185">Reference proteome</keyword>
<evidence type="ECO:0000313" key="1">
    <source>
        <dbReference type="EMBL" id="PON26871.1"/>
    </source>
</evidence>
<feature type="non-terminal residue" evidence="1">
    <location>
        <position position="1"/>
    </location>
</feature>
<reference evidence="1 2" key="1">
    <citation type="journal article" date="2016" name="Genome Announc.">
        <title>Draft Whole-Genome Sequence of Trichoderma gamsii T6085, a Promising Biocontrol Agent of Fusarium Head Blight on Wheat.</title>
        <authorList>
            <person name="Baroncelli R."/>
            <person name="Zapparata A."/>
            <person name="Piaggeschi G."/>
            <person name="Sarrocco S."/>
            <person name="Vannacci G."/>
        </authorList>
    </citation>
    <scope>NUCLEOTIDE SEQUENCE [LARGE SCALE GENOMIC DNA]</scope>
    <source>
        <strain evidence="1 2">T6085</strain>
    </source>
</reference>
<proteinExistence type="predicted"/>
<comment type="caution">
    <text evidence="1">The sequence shown here is derived from an EMBL/GenBank/DDBJ whole genome shotgun (WGS) entry which is preliminary data.</text>
</comment>
<dbReference type="RefSeq" id="XP_024405876.1">
    <property type="nucleotide sequence ID" value="XM_024549412.1"/>
</dbReference>
<dbReference type="EMBL" id="JPDN02000012">
    <property type="protein sequence ID" value="PON26871.1"/>
    <property type="molecule type" value="Genomic_DNA"/>
</dbReference>
<dbReference type="AlphaFoldDB" id="A0A2P4ZRH4"/>